<evidence type="ECO:0000313" key="5">
    <source>
        <dbReference type="EMBL" id="CAF4099152.1"/>
    </source>
</evidence>
<dbReference type="FunFam" id="1.25.40.10:FF:000322">
    <property type="entry name" value="RNA polymerase-associated protein CTR9 homolog"/>
    <property type="match status" value="1"/>
</dbReference>
<dbReference type="GO" id="GO:0016593">
    <property type="term" value="C:Cdc73/Paf1 complex"/>
    <property type="evidence" value="ECO:0007669"/>
    <property type="project" value="TreeGrafter"/>
</dbReference>
<dbReference type="InterPro" id="IPR011990">
    <property type="entry name" value="TPR-like_helical_dom_sf"/>
</dbReference>
<dbReference type="EMBL" id="CAJOBJ010007944">
    <property type="protein sequence ID" value="CAF4099152.1"/>
    <property type="molecule type" value="Genomic_DNA"/>
</dbReference>
<evidence type="ECO:0000256" key="3">
    <source>
        <dbReference type="PROSITE-ProRule" id="PRU00339"/>
    </source>
</evidence>
<accession>A0A8S2QB07</accession>
<dbReference type="Pfam" id="PF14559">
    <property type="entry name" value="TPR_19"/>
    <property type="match status" value="1"/>
</dbReference>
<dbReference type="PANTHER" id="PTHR14027:SF2">
    <property type="entry name" value="RNA POLYMERASE-ASSOCIATED PROTEIN CTR9 HOMOLOG"/>
    <property type="match status" value="1"/>
</dbReference>
<sequence length="734" mass="85301">MTEPSHRSIEIPLHSGDEVIEVSLDQLSDGQEVLAILQQENCPLHIWVTLALEYYRQDKEKDFVEILKSACNEINNQRQQQTTGQRAQEADQMRCLDTLAAYYVKRGHREKAKEKKREYFTQATLLYTHADKILMYDLNHLLGRAYICLLEGDKMDPAEQQFNFVLNQMQNNIPALLGRACIAFNKKDYRQALNLYKRALKQAPDNSSGIHVGLANAFAKLNKLEKAELSFNRAIDIDPKCVGALVGLAILELNMKTPLSIRNGVVKLSRAYQYDPQNPMVLNHLANHFFFKKVCCYFRLKTREVEPAYANSILVTMRYNLARVCEASFEFDKAETLYKDILREHPKYVDCVLRLGCMARDRGQIYSASDWFKDALEINHNSPDAWTMIGNLHAAKQEWRPGQKKFERILHNPQTANDSYALISLGNIWLQTLYMPARDKDREKRHQARALQVYKVVLKNDNRNIWAANGVGCVLAHKGYLNEARDIFAQVREATADMPDVWLNIAHIYVEQKQYIPAVQMYENCLKKFYKYNNVEVLTYLARALVKGNRLQEAHNALLNARRVAPHDLTLMYNIALVQQKLAQEILKDENSTLNSVLKAIDQLRIAQKTFSWLGEHGDPHRLDLNQASQEARQCSDLLSQSGYHEIRARKKDEEEQLVRKKQDEERRKLREKQFQDAEERRRQEEERRQLEREKRQQFVERTKNLLTTAESQSTSEKPQRSTGGNKKVFLMRI</sequence>
<dbReference type="SUPFAM" id="SSF48452">
    <property type="entry name" value="TPR-like"/>
    <property type="match status" value="1"/>
</dbReference>
<gene>
    <name evidence="5" type="ORF">GIL414_LOCUS17012</name>
</gene>
<feature type="compositionally biased region" description="Basic and acidic residues" evidence="4">
    <location>
        <begin position="658"/>
        <end position="704"/>
    </location>
</feature>
<evidence type="ECO:0000256" key="2">
    <source>
        <dbReference type="ARBA" id="ARBA00022803"/>
    </source>
</evidence>
<evidence type="ECO:0000256" key="4">
    <source>
        <dbReference type="SAM" id="MobiDB-lite"/>
    </source>
</evidence>
<dbReference type="SMART" id="SM00028">
    <property type="entry name" value="TPR"/>
    <property type="match status" value="6"/>
</dbReference>
<dbReference type="PANTHER" id="PTHR14027">
    <property type="entry name" value="RNA POLYMERASE-ASSOCIATED PROTEIN CTR9"/>
    <property type="match status" value="1"/>
</dbReference>
<dbReference type="GO" id="GO:0006368">
    <property type="term" value="P:transcription elongation by RNA polymerase II"/>
    <property type="evidence" value="ECO:0007669"/>
    <property type="project" value="TreeGrafter"/>
</dbReference>
<feature type="repeat" description="TPR" evidence="3">
    <location>
        <begin position="173"/>
        <end position="206"/>
    </location>
</feature>
<dbReference type="AlphaFoldDB" id="A0A8S2QB07"/>
<dbReference type="InterPro" id="IPR031101">
    <property type="entry name" value="Ctr9"/>
</dbReference>
<dbReference type="FunFam" id="1.25.40.10:FF:000162">
    <property type="entry name" value="CTR9 homolog, Paf1/RNA polymerase II complex component"/>
    <property type="match status" value="1"/>
</dbReference>
<feature type="region of interest" description="Disordered" evidence="4">
    <location>
        <begin position="658"/>
        <end position="734"/>
    </location>
</feature>
<dbReference type="Proteomes" id="UP000681720">
    <property type="component" value="Unassembled WGS sequence"/>
</dbReference>
<dbReference type="GO" id="GO:0000993">
    <property type="term" value="F:RNA polymerase II complex binding"/>
    <property type="evidence" value="ECO:0007669"/>
    <property type="project" value="TreeGrafter"/>
</dbReference>
<evidence type="ECO:0000313" key="6">
    <source>
        <dbReference type="Proteomes" id="UP000681720"/>
    </source>
</evidence>
<protein>
    <recommendedName>
        <fullName evidence="7">RNA polymerase-associated protein CTR9-like protein</fullName>
    </recommendedName>
</protein>
<dbReference type="SUPFAM" id="SSF81901">
    <property type="entry name" value="HCP-like"/>
    <property type="match status" value="1"/>
</dbReference>
<dbReference type="InterPro" id="IPR019734">
    <property type="entry name" value="TPR_rpt"/>
</dbReference>
<comment type="caution">
    <text evidence="5">The sequence shown here is derived from an EMBL/GenBank/DDBJ whole genome shotgun (WGS) entry which is preliminary data.</text>
</comment>
<name>A0A8S2QB07_9BILA</name>
<keyword evidence="2 3" id="KW-0802">TPR repeat</keyword>
<organism evidence="5 6">
    <name type="scientific">Rotaria magnacalcarata</name>
    <dbReference type="NCBI Taxonomy" id="392030"/>
    <lineage>
        <taxon>Eukaryota</taxon>
        <taxon>Metazoa</taxon>
        <taxon>Spiralia</taxon>
        <taxon>Gnathifera</taxon>
        <taxon>Rotifera</taxon>
        <taxon>Eurotatoria</taxon>
        <taxon>Bdelloidea</taxon>
        <taxon>Philodinida</taxon>
        <taxon>Philodinidae</taxon>
        <taxon>Rotaria</taxon>
    </lineage>
</organism>
<evidence type="ECO:0000256" key="1">
    <source>
        <dbReference type="ARBA" id="ARBA00022737"/>
    </source>
</evidence>
<dbReference type="Pfam" id="PF13181">
    <property type="entry name" value="TPR_8"/>
    <property type="match status" value="1"/>
</dbReference>
<dbReference type="GO" id="GO:0006355">
    <property type="term" value="P:regulation of DNA-templated transcription"/>
    <property type="evidence" value="ECO:0007669"/>
    <property type="project" value="InterPro"/>
</dbReference>
<evidence type="ECO:0008006" key="7">
    <source>
        <dbReference type="Google" id="ProtNLM"/>
    </source>
</evidence>
<dbReference type="Gene3D" id="1.25.40.10">
    <property type="entry name" value="Tetratricopeptide repeat domain"/>
    <property type="match status" value="3"/>
</dbReference>
<dbReference type="PROSITE" id="PS50005">
    <property type="entry name" value="TPR"/>
    <property type="match status" value="2"/>
</dbReference>
<reference evidence="5" key="1">
    <citation type="submission" date="2021-02" db="EMBL/GenBank/DDBJ databases">
        <authorList>
            <person name="Nowell W R."/>
        </authorList>
    </citation>
    <scope>NUCLEOTIDE SEQUENCE</scope>
</reference>
<proteinExistence type="predicted"/>
<keyword evidence="1" id="KW-0677">Repeat</keyword>
<feature type="compositionally biased region" description="Polar residues" evidence="4">
    <location>
        <begin position="705"/>
        <end position="725"/>
    </location>
</feature>
<feature type="repeat" description="TPR" evidence="3">
    <location>
        <begin position="208"/>
        <end position="241"/>
    </location>
</feature>